<evidence type="ECO:0000313" key="4">
    <source>
        <dbReference type="Proteomes" id="UP001066276"/>
    </source>
</evidence>
<feature type="chain" id="PRO_5043339142" evidence="2">
    <location>
        <begin position="27"/>
        <end position="99"/>
    </location>
</feature>
<keyword evidence="2" id="KW-0732">Signal</keyword>
<feature type="signal peptide" evidence="2">
    <location>
        <begin position="1"/>
        <end position="26"/>
    </location>
</feature>
<protein>
    <submittedName>
        <fullName evidence="3">Uncharacterized protein</fullName>
    </submittedName>
</protein>
<gene>
    <name evidence="3" type="ORF">NDU88_008224</name>
</gene>
<keyword evidence="4" id="KW-1185">Reference proteome</keyword>
<organism evidence="3 4">
    <name type="scientific">Pleurodeles waltl</name>
    <name type="common">Iberian ribbed newt</name>
    <dbReference type="NCBI Taxonomy" id="8319"/>
    <lineage>
        <taxon>Eukaryota</taxon>
        <taxon>Metazoa</taxon>
        <taxon>Chordata</taxon>
        <taxon>Craniata</taxon>
        <taxon>Vertebrata</taxon>
        <taxon>Euteleostomi</taxon>
        <taxon>Amphibia</taxon>
        <taxon>Batrachia</taxon>
        <taxon>Caudata</taxon>
        <taxon>Salamandroidea</taxon>
        <taxon>Salamandridae</taxon>
        <taxon>Pleurodelinae</taxon>
        <taxon>Pleurodeles</taxon>
    </lineage>
</organism>
<accession>A0AAV7PR96</accession>
<comment type="caution">
    <text evidence="3">The sequence shown here is derived from an EMBL/GenBank/DDBJ whole genome shotgun (WGS) entry which is preliminary data.</text>
</comment>
<evidence type="ECO:0000256" key="2">
    <source>
        <dbReference type="SAM" id="SignalP"/>
    </source>
</evidence>
<sequence length="99" mass="10825">MIRLTAKLAPKAALVFSLSLAAQVSSTPLALPQRCQALLRWRLMTAPQVPPPRISSRTVRSSAPPLRYHTRPAEVEAPPEDPDQLGDMLSTRKDPGSPF</sequence>
<reference evidence="3" key="1">
    <citation type="journal article" date="2022" name="bioRxiv">
        <title>Sequencing and chromosome-scale assembly of the giantPleurodeles waltlgenome.</title>
        <authorList>
            <person name="Brown T."/>
            <person name="Elewa A."/>
            <person name="Iarovenko S."/>
            <person name="Subramanian E."/>
            <person name="Araus A.J."/>
            <person name="Petzold A."/>
            <person name="Susuki M."/>
            <person name="Suzuki K.-i.T."/>
            <person name="Hayashi T."/>
            <person name="Toyoda A."/>
            <person name="Oliveira C."/>
            <person name="Osipova E."/>
            <person name="Leigh N.D."/>
            <person name="Simon A."/>
            <person name="Yun M.H."/>
        </authorList>
    </citation>
    <scope>NUCLEOTIDE SEQUENCE</scope>
    <source>
        <strain evidence="3">20211129_DDA</strain>
        <tissue evidence="3">Liver</tissue>
    </source>
</reference>
<dbReference type="Proteomes" id="UP001066276">
    <property type="component" value="Chromosome 7"/>
</dbReference>
<dbReference type="EMBL" id="JANPWB010000011">
    <property type="protein sequence ID" value="KAJ1129862.1"/>
    <property type="molecule type" value="Genomic_DNA"/>
</dbReference>
<dbReference type="AlphaFoldDB" id="A0AAV7PR96"/>
<feature type="compositionally biased region" description="Basic and acidic residues" evidence="1">
    <location>
        <begin position="90"/>
        <end position="99"/>
    </location>
</feature>
<evidence type="ECO:0000313" key="3">
    <source>
        <dbReference type="EMBL" id="KAJ1129862.1"/>
    </source>
</evidence>
<evidence type="ECO:0000256" key="1">
    <source>
        <dbReference type="SAM" id="MobiDB-lite"/>
    </source>
</evidence>
<name>A0AAV7PR96_PLEWA</name>
<feature type="region of interest" description="Disordered" evidence="1">
    <location>
        <begin position="48"/>
        <end position="99"/>
    </location>
</feature>
<proteinExistence type="predicted"/>